<reference evidence="2" key="1">
    <citation type="journal article" date="2019" name="bioRxiv">
        <title>The Genome of the Zebra Mussel, Dreissena polymorpha: A Resource for Invasive Species Research.</title>
        <authorList>
            <person name="McCartney M.A."/>
            <person name="Auch B."/>
            <person name="Kono T."/>
            <person name="Mallez S."/>
            <person name="Zhang Y."/>
            <person name="Obille A."/>
            <person name="Becker A."/>
            <person name="Abrahante J.E."/>
            <person name="Garbe J."/>
            <person name="Badalamenti J.P."/>
            <person name="Herman A."/>
            <person name="Mangelson H."/>
            <person name="Liachko I."/>
            <person name="Sullivan S."/>
            <person name="Sone E.D."/>
            <person name="Koren S."/>
            <person name="Silverstein K.A.T."/>
            <person name="Beckman K.B."/>
            <person name="Gohl D.M."/>
        </authorList>
    </citation>
    <scope>NUCLEOTIDE SEQUENCE</scope>
    <source>
        <strain evidence="2">Duluth1</strain>
        <tissue evidence="2">Whole animal</tissue>
    </source>
</reference>
<feature type="region of interest" description="Disordered" evidence="1">
    <location>
        <begin position="1"/>
        <end position="51"/>
    </location>
</feature>
<dbReference type="EMBL" id="JAIWYP010000011">
    <property type="protein sequence ID" value="KAH3739169.1"/>
    <property type="molecule type" value="Genomic_DNA"/>
</dbReference>
<evidence type="ECO:0000313" key="3">
    <source>
        <dbReference type="Proteomes" id="UP000828390"/>
    </source>
</evidence>
<protein>
    <submittedName>
        <fullName evidence="2">Uncharacterized protein</fullName>
    </submittedName>
</protein>
<evidence type="ECO:0000256" key="1">
    <source>
        <dbReference type="SAM" id="MobiDB-lite"/>
    </source>
</evidence>
<sequence length="51" mass="5957">MKLKSNAQKRPQKYRKTQTSKPRLTPNVMSQTRQREPPNQKLENHGKPASL</sequence>
<dbReference type="Proteomes" id="UP000828390">
    <property type="component" value="Unassembled WGS sequence"/>
</dbReference>
<feature type="compositionally biased region" description="Polar residues" evidence="1">
    <location>
        <begin position="19"/>
        <end position="32"/>
    </location>
</feature>
<proteinExistence type="predicted"/>
<feature type="compositionally biased region" description="Basic and acidic residues" evidence="1">
    <location>
        <begin position="33"/>
        <end position="51"/>
    </location>
</feature>
<organism evidence="2 3">
    <name type="scientific">Dreissena polymorpha</name>
    <name type="common">Zebra mussel</name>
    <name type="synonym">Mytilus polymorpha</name>
    <dbReference type="NCBI Taxonomy" id="45954"/>
    <lineage>
        <taxon>Eukaryota</taxon>
        <taxon>Metazoa</taxon>
        <taxon>Spiralia</taxon>
        <taxon>Lophotrochozoa</taxon>
        <taxon>Mollusca</taxon>
        <taxon>Bivalvia</taxon>
        <taxon>Autobranchia</taxon>
        <taxon>Heteroconchia</taxon>
        <taxon>Euheterodonta</taxon>
        <taxon>Imparidentia</taxon>
        <taxon>Neoheterodontei</taxon>
        <taxon>Myida</taxon>
        <taxon>Dreissenoidea</taxon>
        <taxon>Dreissenidae</taxon>
        <taxon>Dreissena</taxon>
    </lineage>
</organism>
<gene>
    <name evidence="2" type="ORF">DPMN_045816</name>
</gene>
<evidence type="ECO:0000313" key="2">
    <source>
        <dbReference type="EMBL" id="KAH3739169.1"/>
    </source>
</evidence>
<comment type="caution">
    <text evidence="2">The sequence shown here is derived from an EMBL/GenBank/DDBJ whole genome shotgun (WGS) entry which is preliminary data.</text>
</comment>
<keyword evidence="3" id="KW-1185">Reference proteome</keyword>
<name>A0A9D4D6P2_DREPO</name>
<accession>A0A9D4D6P2</accession>
<dbReference type="AlphaFoldDB" id="A0A9D4D6P2"/>
<reference evidence="2" key="2">
    <citation type="submission" date="2020-11" db="EMBL/GenBank/DDBJ databases">
        <authorList>
            <person name="McCartney M.A."/>
            <person name="Auch B."/>
            <person name="Kono T."/>
            <person name="Mallez S."/>
            <person name="Becker A."/>
            <person name="Gohl D.M."/>
            <person name="Silverstein K.A.T."/>
            <person name="Koren S."/>
            <person name="Bechman K.B."/>
            <person name="Herman A."/>
            <person name="Abrahante J.E."/>
            <person name="Garbe J."/>
        </authorList>
    </citation>
    <scope>NUCLEOTIDE SEQUENCE</scope>
    <source>
        <strain evidence="2">Duluth1</strain>
        <tissue evidence="2">Whole animal</tissue>
    </source>
</reference>